<sequence>MKYINVWDLPTRLFHWLLVAAVTGAFVSVKLGGNAMIWHERFGMAVIALIAFRLAWGLWGGTYARFLTFFPTPARLRNYLSGRWRGLGHSPIGALSVFAMLGLFGLQAVLGLFAYDDIAFGGPLVKLVSNDTTQLLTAWHHRLEWVLIAIVVLHLLALVVYRLRGRKLVGPMIHGRTEIPAEPVAPARRARWWQLLAAVGVAALAVWVASGDWIAPPPPPPAVSAPAW</sequence>
<dbReference type="Gene3D" id="1.20.950.20">
    <property type="entry name" value="Transmembrane di-heme cytochromes, Chain C"/>
    <property type="match status" value="1"/>
</dbReference>
<dbReference type="PANTHER" id="PTHR30485">
    <property type="entry name" value="NI/FE-HYDROGENASE 1 B-TYPE CYTOCHROME SUBUNIT"/>
    <property type="match status" value="1"/>
</dbReference>
<keyword evidence="2" id="KW-1003">Cell membrane</keyword>
<feature type="domain" description="Cytochrome b561 bacterial/Ni-hydrogenase" evidence="7">
    <location>
        <begin position="6"/>
        <end position="175"/>
    </location>
</feature>
<dbReference type="EMBL" id="JBGCUO010000001">
    <property type="protein sequence ID" value="MEY1660901.1"/>
    <property type="molecule type" value="Genomic_DNA"/>
</dbReference>
<comment type="subcellular location">
    <subcellularLocation>
        <location evidence="1">Cell membrane</location>
        <topology evidence="1">Multi-pass membrane protein</topology>
    </subcellularLocation>
</comment>
<evidence type="ECO:0000313" key="8">
    <source>
        <dbReference type="EMBL" id="MEY1660901.1"/>
    </source>
</evidence>
<feature type="transmembrane region" description="Helical" evidence="6">
    <location>
        <begin position="145"/>
        <end position="163"/>
    </location>
</feature>
<proteinExistence type="predicted"/>
<evidence type="ECO:0000256" key="1">
    <source>
        <dbReference type="ARBA" id="ARBA00004651"/>
    </source>
</evidence>
<keyword evidence="5 6" id="KW-0472">Membrane</keyword>
<dbReference type="InterPro" id="IPR051542">
    <property type="entry name" value="Hydrogenase_cytochrome"/>
</dbReference>
<keyword evidence="9" id="KW-1185">Reference proteome</keyword>
<dbReference type="PANTHER" id="PTHR30485:SF2">
    <property type="entry name" value="BLL0597 PROTEIN"/>
    <property type="match status" value="1"/>
</dbReference>
<feature type="transmembrane region" description="Helical" evidence="6">
    <location>
        <begin position="12"/>
        <end position="32"/>
    </location>
</feature>
<feature type="transmembrane region" description="Helical" evidence="6">
    <location>
        <begin position="192"/>
        <end position="210"/>
    </location>
</feature>
<evidence type="ECO:0000256" key="4">
    <source>
        <dbReference type="ARBA" id="ARBA00022989"/>
    </source>
</evidence>
<evidence type="ECO:0000256" key="2">
    <source>
        <dbReference type="ARBA" id="ARBA00022475"/>
    </source>
</evidence>
<keyword evidence="4 6" id="KW-1133">Transmembrane helix</keyword>
<evidence type="ECO:0000256" key="3">
    <source>
        <dbReference type="ARBA" id="ARBA00022692"/>
    </source>
</evidence>
<accession>A0ABV4AGN1</accession>
<protein>
    <submittedName>
        <fullName evidence="8">Cytochrome b/b6 domain-containing protein</fullName>
    </submittedName>
</protein>
<feature type="transmembrane region" description="Helical" evidence="6">
    <location>
        <begin position="91"/>
        <end position="115"/>
    </location>
</feature>
<feature type="transmembrane region" description="Helical" evidence="6">
    <location>
        <begin position="44"/>
        <end position="70"/>
    </location>
</feature>
<dbReference type="RefSeq" id="WP_369454141.1">
    <property type="nucleotide sequence ID" value="NZ_JBGCUO010000001.1"/>
</dbReference>
<dbReference type="Pfam" id="PF01292">
    <property type="entry name" value="Ni_hydr_CYTB"/>
    <property type="match status" value="1"/>
</dbReference>
<evidence type="ECO:0000313" key="9">
    <source>
        <dbReference type="Proteomes" id="UP001562065"/>
    </source>
</evidence>
<comment type="caution">
    <text evidence="8">The sequence shown here is derived from an EMBL/GenBank/DDBJ whole genome shotgun (WGS) entry which is preliminary data.</text>
</comment>
<keyword evidence="3 6" id="KW-0812">Transmembrane</keyword>
<gene>
    <name evidence="8" type="ORF">AB5I84_01935</name>
</gene>
<evidence type="ECO:0000259" key="7">
    <source>
        <dbReference type="Pfam" id="PF01292"/>
    </source>
</evidence>
<dbReference type="SUPFAM" id="SSF81342">
    <property type="entry name" value="Transmembrane di-heme cytochromes"/>
    <property type="match status" value="1"/>
</dbReference>
<dbReference type="InterPro" id="IPR011577">
    <property type="entry name" value="Cyt_b561_bac/Ni-Hgenase"/>
</dbReference>
<dbReference type="Proteomes" id="UP001562065">
    <property type="component" value="Unassembled WGS sequence"/>
</dbReference>
<organism evidence="8 9">
    <name type="scientific">Isoalcanivorax beigongshangi</name>
    <dbReference type="NCBI Taxonomy" id="3238810"/>
    <lineage>
        <taxon>Bacteria</taxon>
        <taxon>Pseudomonadati</taxon>
        <taxon>Pseudomonadota</taxon>
        <taxon>Gammaproteobacteria</taxon>
        <taxon>Oceanospirillales</taxon>
        <taxon>Alcanivoracaceae</taxon>
        <taxon>Isoalcanivorax</taxon>
    </lineage>
</organism>
<reference evidence="8 9" key="1">
    <citation type="submission" date="2024-07" db="EMBL/GenBank/DDBJ databases">
        <authorList>
            <person name="Ren Q."/>
        </authorList>
    </citation>
    <scope>NUCLEOTIDE SEQUENCE [LARGE SCALE GENOMIC DNA]</scope>
    <source>
        <strain evidence="8 9">REN37</strain>
    </source>
</reference>
<evidence type="ECO:0000256" key="6">
    <source>
        <dbReference type="SAM" id="Phobius"/>
    </source>
</evidence>
<evidence type="ECO:0000256" key="5">
    <source>
        <dbReference type="ARBA" id="ARBA00023136"/>
    </source>
</evidence>
<name>A0ABV4AGN1_9GAMM</name>
<dbReference type="InterPro" id="IPR016174">
    <property type="entry name" value="Di-haem_cyt_TM"/>
</dbReference>